<dbReference type="PANTHER" id="PTHR47696">
    <property type="entry name" value="THAP DOMAIN-CONTAINING PROTEIN 2"/>
    <property type="match status" value="1"/>
</dbReference>
<keyword evidence="2 5" id="KW-0863">Zinc-finger</keyword>
<accession>A0A8S3W4R6</accession>
<dbReference type="SMART" id="SM00980">
    <property type="entry name" value="THAP"/>
    <property type="match status" value="1"/>
</dbReference>
<keyword evidence="4 5" id="KW-0238">DNA-binding</keyword>
<keyword evidence="1" id="KW-0479">Metal-binding</keyword>
<dbReference type="Pfam" id="PF05485">
    <property type="entry name" value="THAP"/>
    <property type="match status" value="1"/>
</dbReference>
<dbReference type="OrthoDB" id="7312725at2759"/>
<dbReference type="PANTHER" id="PTHR47696:SF1">
    <property type="entry name" value="THAP DOMAIN-CONTAINING PROTEIN 2"/>
    <property type="match status" value="1"/>
</dbReference>
<dbReference type="Proteomes" id="UP000691718">
    <property type="component" value="Unassembled WGS sequence"/>
</dbReference>
<dbReference type="InterPro" id="IPR006612">
    <property type="entry name" value="THAP_Znf"/>
</dbReference>
<evidence type="ECO:0000313" key="7">
    <source>
        <dbReference type="EMBL" id="CAG4941132.1"/>
    </source>
</evidence>
<keyword evidence="8" id="KW-1185">Reference proteome</keyword>
<evidence type="ECO:0000256" key="4">
    <source>
        <dbReference type="ARBA" id="ARBA00023125"/>
    </source>
</evidence>
<evidence type="ECO:0000313" key="8">
    <source>
        <dbReference type="Proteomes" id="UP000691718"/>
    </source>
</evidence>
<reference evidence="7" key="1">
    <citation type="submission" date="2021-04" db="EMBL/GenBank/DDBJ databases">
        <authorList>
            <person name="Tunstrom K."/>
        </authorList>
    </citation>
    <scope>NUCLEOTIDE SEQUENCE</scope>
</reference>
<name>A0A8S3W4R6_PARAO</name>
<evidence type="ECO:0000259" key="6">
    <source>
        <dbReference type="PROSITE" id="PS50950"/>
    </source>
</evidence>
<dbReference type="GO" id="GO:0008270">
    <property type="term" value="F:zinc ion binding"/>
    <property type="evidence" value="ECO:0007669"/>
    <property type="project" value="UniProtKB-KW"/>
</dbReference>
<dbReference type="InterPro" id="IPR026521">
    <property type="entry name" value="THAP2"/>
</dbReference>
<sequence>MGRCSVISCRIKNKNAHQNITLHRLPKCEKQKEKWLNIVGLENLNTKTKHIFICSLHFEEKCFNRTLNVTRLRDDALPSSELLLSAQFNKCEEQKSVSHIIREETPVCSISSYVNLPAPCYRSEKQQTVPRKIFGVKPVCSTSNFIEADELLLVKYSL</sequence>
<dbReference type="SMART" id="SM00692">
    <property type="entry name" value="DM3"/>
    <property type="match status" value="1"/>
</dbReference>
<organism evidence="7 8">
    <name type="scientific">Parnassius apollo</name>
    <name type="common">Apollo butterfly</name>
    <name type="synonym">Papilio apollo</name>
    <dbReference type="NCBI Taxonomy" id="110799"/>
    <lineage>
        <taxon>Eukaryota</taxon>
        <taxon>Metazoa</taxon>
        <taxon>Ecdysozoa</taxon>
        <taxon>Arthropoda</taxon>
        <taxon>Hexapoda</taxon>
        <taxon>Insecta</taxon>
        <taxon>Pterygota</taxon>
        <taxon>Neoptera</taxon>
        <taxon>Endopterygota</taxon>
        <taxon>Lepidoptera</taxon>
        <taxon>Glossata</taxon>
        <taxon>Ditrysia</taxon>
        <taxon>Papilionoidea</taxon>
        <taxon>Papilionidae</taxon>
        <taxon>Parnassiinae</taxon>
        <taxon>Parnassini</taxon>
        <taxon>Parnassius</taxon>
        <taxon>Parnassius</taxon>
    </lineage>
</organism>
<proteinExistence type="predicted"/>
<dbReference type="AlphaFoldDB" id="A0A8S3W4R6"/>
<dbReference type="GO" id="GO:0003677">
    <property type="term" value="F:DNA binding"/>
    <property type="evidence" value="ECO:0007669"/>
    <property type="project" value="UniProtKB-UniRule"/>
</dbReference>
<evidence type="ECO:0000256" key="5">
    <source>
        <dbReference type="PROSITE-ProRule" id="PRU00309"/>
    </source>
</evidence>
<comment type="caution">
    <text evidence="7">The sequence shown here is derived from an EMBL/GenBank/DDBJ whole genome shotgun (WGS) entry which is preliminary data.</text>
</comment>
<dbReference type="PROSITE" id="PS50950">
    <property type="entry name" value="ZF_THAP"/>
    <property type="match status" value="1"/>
</dbReference>
<evidence type="ECO:0000256" key="2">
    <source>
        <dbReference type="ARBA" id="ARBA00022771"/>
    </source>
</evidence>
<keyword evidence="3" id="KW-0862">Zinc</keyword>
<gene>
    <name evidence="7" type="ORF">PAPOLLO_LOCUS2121</name>
</gene>
<protein>
    <submittedName>
        <fullName evidence="7">(apollo) hypothetical protein</fullName>
    </submittedName>
</protein>
<evidence type="ECO:0000256" key="1">
    <source>
        <dbReference type="ARBA" id="ARBA00022723"/>
    </source>
</evidence>
<dbReference type="EMBL" id="CAJQZP010000158">
    <property type="protein sequence ID" value="CAG4941132.1"/>
    <property type="molecule type" value="Genomic_DNA"/>
</dbReference>
<evidence type="ECO:0000256" key="3">
    <source>
        <dbReference type="ARBA" id="ARBA00022833"/>
    </source>
</evidence>
<feature type="domain" description="THAP-type" evidence="6">
    <location>
        <begin position="1"/>
        <end position="81"/>
    </location>
</feature>